<reference evidence="1 2" key="1">
    <citation type="journal article" date="2018" name="Elife">
        <title>Discovery and characterization of a prevalent human gut bacterial enzyme sufficient for the inactivation of a family of plant toxins.</title>
        <authorList>
            <person name="Koppel N."/>
            <person name="Bisanz J.E."/>
            <person name="Pandelia M.E."/>
            <person name="Turnbaugh P.J."/>
            <person name="Balskus E.P."/>
        </authorList>
    </citation>
    <scope>NUCLEOTIDE SEQUENCE [LARGE SCALE GENOMIC DNA]</scope>
    <source>
        <strain evidence="1 2">OB21 GAM 11</strain>
    </source>
</reference>
<evidence type="ECO:0000313" key="2">
    <source>
        <dbReference type="Proteomes" id="UP000253805"/>
    </source>
</evidence>
<evidence type="ECO:0000313" key="1">
    <source>
        <dbReference type="EMBL" id="RDC42434.1"/>
    </source>
</evidence>
<name>A0A369NVT0_9ACTN</name>
<dbReference type="RefSeq" id="WP_114549549.1">
    <property type="nucleotide sequence ID" value="NZ_PPUT01000029.1"/>
</dbReference>
<comment type="caution">
    <text evidence="1">The sequence shown here is derived from an EMBL/GenBank/DDBJ whole genome shotgun (WGS) entry which is preliminary data.</text>
</comment>
<accession>A0A369NVT0</accession>
<dbReference type="SUPFAM" id="SSF52540">
    <property type="entry name" value="P-loop containing nucleoside triphosphate hydrolases"/>
    <property type="match status" value="1"/>
</dbReference>
<dbReference type="EMBL" id="PPUT01000029">
    <property type="protein sequence ID" value="RDC42434.1"/>
    <property type="molecule type" value="Genomic_DNA"/>
</dbReference>
<proteinExistence type="predicted"/>
<dbReference type="InterPro" id="IPR027417">
    <property type="entry name" value="P-loop_NTPase"/>
</dbReference>
<gene>
    <name evidence="1" type="ORF">C1850_09765</name>
</gene>
<sequence length="440" mass="48461">MASQQQNGNGSTGHIGDVLEDVVPEQSATTRPIGTDGLRTGLGALDDLLGDLPYCEIVGVVGRCGVVADALLTIARNAAVEGASVLYCTSNSAPEVALALASAISHVPFASLFDGAYSEGEARMLDQAIGKIKKWDLQFIEFDDRPKGFLRNLHRAITQAVGFDGAFSGRPRLVVIDSLLDAYLHEWRGAVFSDALNELNEIAVQSRATLLFGFAGERFAGGLDFDSALPHFAYATIELKELYGCERTLQPELTIRGEGFAYDEVLLARNAETRCVTDLLAPSYAAPGWGKGDRAWTAWDAYEQGGRSRPLFSTDRLMRHEIMQTAMPFTERAREASVAVRDEQWRTLRNWAFRERPDVPLELRDFEAFIAYEVGFEKEADSSYHSKGLCKALHDRVMVRASSSGELESQLLLSLLAAFVFMDDCINKAEDERATYRFCG</sequence>
<protein>
    <submittedName>
        <fullName evidence="1">Uncharacterized protein</fullName>
    </submittedName>
</protein>
<dbReference type="Gene3D" id="3.40.50.300">
    <property type="entry name" value="P-loop containing nucleotide triphosphate hydrolases"/>
    <property type="match status" value="1"/>
</dbReference>
<organism evidence="1 2">
    <name type="scientific">Adlercreutzia equolifaciens subsp. celatus</name>
    <dbReference type="NCBI Taxonomy" id="394340"/>
    <lineage>
        <taxon>Bacteria</taxon>
        <taxon>Bacillati</taxon>
        <taxon>Actinomycetota</taxon>
        <taxon>Coriobacteriia</taxon>
        <taxon>Eggerthellales</taxon>
        <taxon>Eggerthellaceae</taxon>
        <taxon>Adlercreutzia</taxon>
    </lineage>
</organism>
<dbReference type="AlphaFoldDB" id="A0A369NVT0"/>
<dbReference type="Proteomes" id="UP000253805">
    <property type="component" value="Unassembled WGS sequence"/>
</dbReference>